<comment type="caution">
    <text evidence="9">The sequence shown here is derived from an EMBL/GenBank/DDBJ whole genome shotgun (WGS) entry which is preliminary data.</text>
</comment>
<dbReference type="PROSITE" id="PS51266">
    <property type="entry name" value="ZF_CHY"/>
    <property type="match status" value="1"/>
</dbReference>
<dbReference type="Gene3D" id="2.20.28.10">
    <property type="match status" value="1"/>
</dbReference>
<evidence type="ECO:0000313" key="10">
    <source>
        <dbReference type="Proteomes" id="UP001159042"/>
    </source>
</evidence>
<dbReference type="InterPro" id="IPR037275">
    <property type="entry name" value="Znf_CTCHY_sf"/>
</dbReference>
<evidence type="ECO:0000256" key="4">
    <source>
        <dbReference type="PROSITE-ProRule" id="PRU00601"/>
    </source>
</evidence>
<dbReference type="GO" id="GO:0008270">
    <property type="term" value="F:zinc ion binding"/>
    <property type="evidence" value="ECO:0007669"/>
    <property type="project" value="UniProtKB-KW"/>
</dbReference>
<dbReference type="InterPro" id="IPR008913">
    <property type="entry name" value="Znf_CHY"/>
</dbReference>
<dbReference type="GO" id="GO:0061630">
    <property type="term" value="F:ubiquitin protein ligase activity"/>
    <property type="evidence" value="ECO:0007669"/>
    <property type="project" value="TreeGrafter"/>
</dbReference>
<dbReference type="GO" id="GO:0016567">
    <property type="term" value="P:protein ubiquitination"/>
    <property type="evidence" value="ECO:0007669"/>
    <property type="project" value="TreeGrafter"/>
</dbReference>
<evidence type="ECO:0000259" key="6">
    <source>
        <dbReference type="PROSITE" id="PS50089"/>
    </source>
</evidence>
<dbReference type="Proteomes" id="UP001159042">
    <property type="component" value="Unassembled WGS sequence"/>
</dbReference>
<dbReference type="Gene3D" id="3.30.40.10">
    <property type="entry name" value="Zinc/RING finger domain, C3HC4 (zinc finger)"/>
    <property type="match status" value="1"/>
</dbReference>
<evidence type="ECO:0000256" key="2">
    <source>
        <dbReference type="ARBA" id="ARBA00022771"/>
    </source>
</evidence>
<feature type="domain" description="CTCHY-type" evidence="8">
    <location>
        <begin position="79"/>
        <end position="143"/>
    </location>
</feature>
<organism evidence="9 10">
    <name type="scientific">Exocentrus adspersus</name>
    <dbReference type="NCBI Taxonomy" id="1586481"/>
    <lineage>
        <taxon>Eukaryota</taxon>
        <taxon>Metazoa</taxon>
        <taxon>Ecdysozoa</taxon>
        <taxon>Arthropoda</taxon>
        <taxon>Hexapoda</taxon>
        <taxon>Insecta</taxon>
        <taxon>Pterygota</taxon>
        <taxon>Neoptera</taxon>
        <taxon>Endopterygota</taxon>
        <taxon>Coleoptera</taxon>
        <taxon>Polyphaga</taxon>
        <taxon>Cucujiformia</taxon>
        <taxon>Chrysomeloidea</taxon>
        <taxon>Cerambycidae</taxon>
        <taxon>Lamiinae</taxon>
        <taxon>Acanthocinini</taxon>
        <taxon>Exocentrus</taxon>
    </lineage>
</organism>
<evidence type="ECO:0000259" key="7">
    <source>
        <dbReference type="PROSITE" id="PS51266"/>
    </source>
</evidence>
<dbReference type="CDD" id="cd16464">
    <property type="entry name" value="RING-H2_Pirh2-like"/>
    <property type="match status" value="1"/>
</dbReference>
<sequence length="288" mass="32981">MATTPEANQEESLIYGCTHYKRKCKFVTPCCEKIYVCRFCHDDEEDHTLDRKAITELICALCDTRQPVQTKCKTCGVLFGKYSCLECNLFDDEDKSQFHCTGCGICRIGGADRFFHCETCNMCLPLQLKTNGHRCVENASLSNCPLCLENIHTSRLPCHVPRCGHLLHRKCFEQLIRGHHFSCPICQKSLVNMEQIWRHRDIEMENTPMPPEYSNYYMEIQCKDCQKKGIVKFHIVGLKCSHCGSYNTYKLKGPLVIEGPNINEDSTNYSNENTAEGSRPNNEPSQNN</sequence>
<keyword evidence="1" id="KW-0479">Metal-binding</keyword>
<feature type="region of interest" description="Disordered" evidence="5">
    <location>
        <begin position="262"/>
        <end position="288"/>
    </location>
</feature>
<keyword evidence="10" id="KW-1185">Reference proteome</keyword>
<feature type="domain" description="RING-type" evidence="6">
    <location>
        <begin position="144"/>
        <end position="187"/>
    </location>
</feature>
<feature type="domain" description="CHY-type" evidence="7">
    <location>
        <begin position="10"/>
        <end position="77"/>
    </location>
</feature>
<dbReference type="SUPFAM" id="SSF161245">
    <property type="entry name" value="Zinc hairpin stack"/>
    <property type="match status" value="1"/>
</dbReference>
<reference evidence="9 10" key="1">
    <citation type="journal article" date="2023" name="Insect Mol. Biol.">
        <title>Genome sequencing provides insights into the evolution of gene families encoding plant cell wall-degrading enzymes in longhorned beetles.</title>
        <authorList>
            <person name="Shin N.R."/>
            <person name="Okamura Y."/>
            <person name="Kirsch R."/>
            <person name="Pauchet Y."/>
        </authorList>
    </citation>
    <scope>NUCLEOTIDE SEQUENCE [LARGE SCALE GENOMIC DNA]</scope>
    <source>
        <strain evidence="9">EAD_L_NR</strain>
    </source>
</reference>
<dbReference type="Pfam" id="PF05495">
    <property type="entry name" value="zf-CHY"/>
    <property type="match status" value="1"/>
</dbReference>
<dbReference type="PANTHER" id="PTHR21319:SF53">
    <property type="entry name" value="RING FINGER AND CHY ZINC FINGER DOMAIN-CONTAINING PROTEIN 1"/>
    <property type="match status" value="1"/>
</dbReference>
<dbReference type="GO" id="GO:0006511">
    <property type="term" value="P:ubiquitin-dependent protein catabolic process"/>
    <property type="evidence" value="ECO:0007669"/>
    <property type="project" value="TreeGrafter"/>
</dbReference>
<feature type="compositionally biased region" description="Polar residues" evidence="5">
    <location>
        <begin position="263"/>
        <end position="288"/>
    </location>
</feature>
<dbReference type="InterPro" id="IPR039512">
    <property type="entry name" value="RCHY1_zinc-ribbon"/>
</dbReference>
<evidence type="ECO:0008006" key="11">
    <source>
        <dbReference type="Google" id="ProtNLM"/>
    </source>
</evidence>
<dbReference type="GO" id="GO:0005634">
    <property type="term" value="C:nucleus"/>
    <property type="evidence" value="ECO:0007669"/>
    <property type="project" value="TreeGrafter"/>
</dbReference>
<protein>
    <recommendedName>
        <fullName evidence="11">RING finger and CHY zinc finger domain-containing protein 1</fullName>
    </recommendedName>
</protein>
<dbReference type="EMBL" id="JANEYG010000003">
    <property type="protein sequence ID" value="KAJ8923952.1"/>
    <property type="molecule type" value="Genomic_DNA"/>
</dbReference>
<dbReference type="SUPFAM" id="SSF57850">
    <property type="entry name" value="RING/U-box"/>
    <property type="match status" value="1"/>
</dbReference>
<gene>
    <name evidence="9" type="ORF">NQ315_006728</name>
</gene>
<accession>A0AAV8WCA8</accession>
<dbReference type="PANTHER" id="PTHR21319">
    <property type="entry name" value="RING FINGER AND CHY ZINC FINGER DOMAIN-CONTAINING PROTEIN 1"/>
    <property type="match status" value="1"/>
</dbReference>
<evidence type="ECO:0000256" key="3">
    <source>
        <dbReference type="ARBA" id="ARBA00022833"/>
    </source>
</evidence>
<keyword evidence="2 4" id="KW-0863">Zinc-finger</keyword>
<dbReference type="AlphaFoldDB" id="A0AAV8WCA8"/>
<dbReference type="Pfam" id="PF13639">
    <property type="entry name" value="zf-RING_2"/>
    <property type="match status" value="1"/>
</dbReference>
<evidence type="ECO:0000259" key="8">
    <source>
        <dbReference type="PROSITE" id="PS51270"/>
    </source>
</evidence>
<dbReference type="Pfam" id="PF14599">
    <property type="entry name" value="zinc_ribbon_6"/>
    <property type="match status" value="1"/>
</dbReference>
<evidence type="ECO:0000256" key="5">
    <source>
        <dbReference type="SAM" id="MobiDB-lite"/>
    </source>
</evidence>
<name>A0AAV8WCA8_9CUCU</name>
<keyword evidence="3" id="KW-0862">Zinc</keyword>
<dbReference type="InterPro" id="IPR013083">
    <property type="entry name" value="Znf_RING/FYVE/PHD"/>
</dbReference>
<dbReference type="PROSITE" id="PS51270">
    <property type="entry name" value="ZF_CTCHY"/>
    <property type="match status" value="1"/>
</dbReference>
<proteinExistence type="predicted"/>
<dbReference type="InterPro" id="IPR037274">
    <property type="entry name" value="Znf_CHY_sf"/>
</dbReference>
<dbReference type="InterPro" id="IPR001841">
    <property type="entry name" value="Znf_RING"/>
</dbReference>
<evidence type="ECO:0000313" key="9">
    <source>
        <dbReference type="EMBL" id="KAJ8923952.1"/>
    </source>
</evidence>
<evidence type="ECO:0000256" key="1">
    <source>
        <dbReference type="ARBA" id="ARBA00022723"/>
    </source>
</evidence>
<dbReference type="InterPro" id="IPR017921">
    <property type="entry name" value="Znf_CTCHY"/>
</dbReference>
<dbReference type="PROSITE" id="PS50089">
    <property type="entry name" value="ZF_RING_2"/>
    <property type="match status" value="1"/>
</dbReference>
<dbReference type="SUPFAM" id="SSF161219">
    <property type="entry name" value="CHY zinc finger-like"/>
    <property type="match status" value="1"/>
</dbReference>
<dbReference type="SMART" id="SM00184">
    <property type="entry name" value="RING"/>
    <property type="match status" value="1"/>
</dbReference>